<name>A0A6J1CHH1_MOMCH</name>
<comment type="similarity">
    <text evidence="2">Belongs to the carotenoid oxygenase family.</text>
</comment>
<dbReference type="KEGG" id="mcha:111010933"/>
<feature type="non-terminal residue" evidence="7">
    <location>
        <position position="183"/>
    </location>
</feature>
<dbReference type="GO" id="GO:0016702">
    <property type="term" value="F:oxidoreductase activity, acting on single donors with incorporation of molecular oxygen, incorporation of two atoms of oxygen"/>
    <property type="evidence" value="ECO:0007669"/>
    <property type="project" value="InterPro"/>
</dbReference>
<reference evidence="7" key="1">
    <citation type="submission" date="2025-08" db="UniProtKB">
        <authorList>
            <consortium name="RefSeq"/>
        </authorList>
    </citation>
    <scope>IDENTIFICATION</scope>
</reference>
<keyword evidence="4 7" id="KW-0560">Oxidoreductase</keyword>
<keyword evidence="3" id="KW-0479">Metal-binding</keyword>
<keyword evidence="4 7" id="KW-0223">Dioxygenase</keyword>
<accession>A0A6J1CHH1</accession>
<evidence type="ECO:0000313" key="7">
    <source>
        <dbReference type="RefSeq" id="XP_022140208.1"/>
    </source>
</evidence>
<organism evidence="6 7">
    <name type="scientific">Momordica charantia</name>
    <name type="common">Bitter gourd</name>
    <name type="synonym">Balsam pear</name>
    <dbReference type="NCBI Taxonomy" id="3673"/>
    <lineage>
        <taxon>Eukaryota</taxon>
        <taxon>Viridiplantae</taxon>
        <taxon>Streptophyta</taxon>
        <taxon>Embryophyta</taxon>
        <taxon>Tracheophyta</taxon>
        <taxon>Spermatophyta</taxon>
        <taxon>Magnoliopsida</taxon>
        <taxon>eudicotyledons</taxon>
        <taxon>Gunneridae</taxon>
        <taxon>Pentapetalae</taxon>
        <taxon>rosids</taxon>
        <taxon>fabids</taxon>
        <taxon>Cucurbitales</taxon>
        <taxon>Cucurbitaceae</taxon>
        <taxon>Momordiceae</taxon>
        <taxon>Momordica</taxon>
    </lineage>
</organism>
<sequence length="183" mass="20023">MAMAISSTSHHSLFEQKMVLQALSSSSSAKVAVEMGLGMGFSARPINIGKKPNQKNEGISCALKSPSVFHFPEQPNKRPRITEEDSSRCRHPPHWNFLQKGASMALDMLEQALLSNNDNRNLPKIFDPRVQIAGNYAPVPEQPVCHELPVTGTIPDCINGVYLRNGANPLFEPLAGHHLFDGG</sequence>
<dbReference type="InterPro" id="IPR004294">
    <property type="entry name" value="Carotenoid_Oase"/>
</dbReference>
<evidence type="ECO:0000256" key="3">
    <source>
        <dbReference type="ARBA" id="ARBA00022723"/>
    </source>
</evidence>
<dbReference type="AlphaFoldDB" id="A0A6J1CHH1"/>
<dbReference type="Pfam" id="PF03055">
    <property type="entry name" value="RPE65"/>
    <property type="match status" value="1"/>
</dbReference>
<evidence type="ECO:0000313" key="6">
    <source>
        <dbReference type="Proteomes" id="UP000504603"/>
    </source>
</evidence>
<evidence type="ECO:0000256" key="2">
    <source>
        <dbReference type="ARBA" id="ARBA00006787"/>
    </source>
</evidence>
<keyword evidence="5" id="KW-0408">Iron</keyword>
<evidence type="ECO:0000256" key="5">
    <source>
        <dbReference type="ARBA" id="ARBA00023004"/>
    </source>
</evidence>
<evidence type="ECO:0000256" key="4">
    <source>
        <dbReference type="ARBA" id="ARBA00022964"/>
    </source>
</evidence>
<comment type="cofactor">
    <cofactor evidence="1">
        <name>Fe(2+)</name>
        <dbReference type="ChEBI" id="CHEBI:29033"/>
    </cofactor>
</comment>
<gene>
    <name evidence="7" type="primary">LOC111010933</name>
</gene>
<dbReference type="OrthoDB" id="1069523at2759"/>
<evidence type="ECO:0000256" key="1">
    <source>
        <dbReference type="ARBA" id="ARBA00001954"/>
    </source>
</evidence>
<dbReference type="RefSeq" id="XP_022140208.1">
    <property type="nucleotide sequence ID" value="XM_022284516.1"/>
</dbReference>
<protein>
    <submittedName>
        <fullName evidence="7">Probable 9-cis-epoxycarotenoid dioxygenase NCED5, chloroplastic</fullName>
    </submittedName>
</protein>
<dbReference type="Proteomes" id="UP000504603">
    <property type="component" value="Unplaced"/>
</dbReference>
<dbReference type="GeneID" id="111010933"/>
<keyword evidence="6" id="KW-1185">Reference proteome</keyword>
<dbReference type="GO" id="GO:0046872">
    <property type="term" value="F:metal ion binding"/>
    <property type="evidence" value="ECO:0007669"/>
    <property type="project" value="UniProtKB-KW"/>
</dbReference>
<proteinExistence type="inferred from homology"/>